<keyword evidence="2" id="KW-1185">Reference proteome</keyword>
<reference evidence="1 2" key="1">
    <citation type="journal article" date="2022" name="bioRxiv">
        <title>The genome of the oomycete Peronosclerospora sorghi, a cosmopolitan pathogen of maize and sorghum, is inflated with dispersed pseudogenes.</title>
        <authorList>
            <person name="Fletcher K."/>
            <person name="Martin F."/>
            <person name="Isakeit T."/>
            <person name="Cavanaugh K."/>
            <person name="Magill C."/>
            <person name="Michelmore R."/>
        </authorList>
    </citation>
    <scope>NUCLEOTIDE SEQUENCE [LARGE SCALE GENOMIC DNA]</scope>
    <source>
        <strain evidence="1">P6</strain>
    </source>
</reference>
<comment type="caution">
    <text evidence="1">The sequence shown here is derived from an EMBL/GenBank/DDBJ whole genome shotgun (WGS) entry which is preliminary data.</text>
</comment>
<accession>A0ACC0VSH9</accession>
<protein>
    <submittedName>
        <fullName evidence="1">Uncharacterized protein</fullName>
    </submittedName>
</protein>
<gene>
    <name evidence="1" type="ORF">PsorP6_015259</name>
</gene>
<proteinExistence type="predicted"/>
<sequence length="463" mass="50309">MTHPKATKGPHGVSQLPPPDAERVASLHSTRALVAAQSHAATSCTPHTPSSPPPLNSSVRCPISTPSTELHSSRSSLSSLTRPHPADIPSIVLLSLPRRRSSSTNAFHTPRNDPLRVASIPSPLRLDVRDAHSFFHIPRVLHHMVRQLLHASINRPPRPLVAAWHFPSVALSAAILTGPSGRERVSQLRRFFQTLTESPRASVVASHAQRDARKANTTDACARGRPLGGPPRPHGHETRRGTARTWLIPVGARDMTCRGVRGNERASVVGSRDVHLAQIVDVDALGRVFAERRGVGREEILELAAHISPDEAEPVDFEFLEDDENNGSWHWALPCDSCLSDELGMETRLEPSTLSLSVSSVFAEMQIFALWFLLSRSRSVVRTVVVSTSISEASSAFTSNSCQGDTLFALSMILASSCAFKETFRGFMSLSGDETCTILVSLTSISRSYALLSFSNTSSPMKT</sequence>
<dbReference type="Proteomes" id="UP001163321">
    <property type="component" value="Chromosome 7"/>
</dbReference>
<evidence type="ECO:0000313" key="1">
    <source>
        <dbReference type="EMBL" id="KAI9909056.1"/>
    </source>
</evidence>
<organism evidence="1 2">
    <name type="scientific">Peronosclerospora sorghi</name>
    <dbReference type="NCBI Taxonomy" id="230839"/>
    <lineage>
        <taxon>Eukaryota</taxon>
        <taxon>Sar</taxon>
        <taxon>Stramenopiles</taxon>
        <taxon>Oomycota</taxon>
        <taxon>Peronosporomycetes</taxon>
        <taxon>Peronosporales</taxon>
        <taxon>Peronosporaceae</taxon>
        <taxon>Peronosclerospora</taxon>
    </lineage>
</organism>
<name>A0ACC0VSH9_9STRA</name>
<evidence type="ECO:0000313" key="2">
    <source>
        <dbReference type="Proteomes" id="UP001163321"/>
    </source>
</evidence>
<dbReference type="EMBL" id="CM047586">
    <property type="protein sequence ID" value="KAI9909056.1"/>
    <property type="molecule type" value="Genomic_DNA"/>
</dbReference>